<dbReference type="InterPro" id="IPR045864">
    <property type="entry name" value="aa-tRNA-synth_II/BPL/LPL"/>
</dbReference>
<evidence type="ECO:0000256" key="3">
    <source>
        <dbReference type="HAMAP-Rule" id="MF_00978"/>
    </source>
</evidence>
<dbReference type="InterPro" id="IPR013196">
    <property type="entry name" value="HTH_11"/>
</dbReference>
<dbReference type="GO" id="GO:0016740">
    <property type="term" value="F:transferase activity"/>
    <property type="evidence" value="ECO:0007669"/>
    <property type="project" value="UniProtKB-ARBA"/>
</dbReference>
<evidence type="ECO:0000259" key="4">
    <source>
        <dbReference type="PROSITE" id="PS51733"/>
    </source>
</evidence>
<organism evidence="5 6">
    <name type="scientific">Bacillus benzoevorans</name>
    <dbReference type="NCBI Taxonomy" id="1456"/>
    <lineage>
        <taxon>Bacteria</taxon>
        <taxon>Bacillati</taxon>
        <taxon>Bacillota</taxon>
        <taxon>Bacilli</taxon>
        <taxon>Bacillales</taxon>
        <taxon>Bacillaceae</taxon>
        <taxon>Bacillus</taxon>
    </lineage>
</organism>
<keyword evidence="3" id="KW-0678">Repressor</keyword>
<dbReference type="InterPro" id="IPR004408">
    <property type="entry name" value="Biotin_CoA_COase_ligase"/>
</dbReference>
<dbReference type="SUPFAM" id="SSF46785">
    <property type="entry name" value="Winged helix' DNA-binding domain"/>
    <property type="match status" value="1"/>
</dbReference>
<feature type="binding site" evidence="3">
    <location>
        <position position="118"/>
    </location>
    <ligand>
        <name>biotin</name>
        <dbReference type="ChEBI" id="CHEBI:57586"/>
    </ligand>
</feature>
<feature type="binding site" evidence="3">
    <location>
        <begin position="122"/>
        <end position="124"/>
    </location>
    <ligand>
        <name>biotin</name>
        <dbReference type="ChEBI" id="CHEBI:57586"/>
    </ligand>
</feature>
<dbReference type="Proteomes" id="UP000531594">
    <property type="component" value="Unassembled WGS sequence"/>
</dbReference>
<dbReference type="HAMAP" id="MF_00978">
    <property type="entry name" value="Bifunct_BirA"/>
    <property type="match status" value="1"/>
</dbReference>
<reference evidence="5 6" key="1">
    <citation type="submission" date="2020-08" db="EMBL/GenBank/DDBJ databases">
        <title>Genomic Encyclopedia of Type Strains, Phase IV (KMG-IV): sequencing the most valuable type-strain genomes for metagenomic binning, comparative biology and taxonomic classification.</title>
        <authorList>
            <person name="Goeker M."/>
        </authorList>
    </citation>
    <scope>NUCLEOTIDE SEQUENCE [LARGE SCALE GENOMIC DNA]</scope>
    <source>
        <strain evidence="5 6">DSM 5391</strain>
    </source>
</reference>
<dbReference type="InterPro" id="IPR003142">
    <property type="entry name" value="BPL_C"/>
</dbReference>
<dbReference type="GO" id="GO:0006355">
    <property type="term" value="P:regulation of DNA-templated transcription"/>
    <property type="evidence" value="ECO:0007669"/>
    <property type="project" value="UniProtKB-UniRule"/>
</dbReference>
<accession>A0A7X0HRU4</accession>
<keyword evidence="3" id="KW-0238">DNA-binding</keyword>
<dbReference type="NCBIfam" id="TIGR00121">
    <property type="entry name" value="birA_ligase"/>
    <property type="match status" value="1"/>
</dbReference>
<dbReference type="RefSeq" id="WP_184523976.1">
    <property type="nucleotide sequence ID" value="NZ_JACHGK010000003.1"/>
</dbReference>
<dbReference type="PROSITE" id="PS51733">
    <property type="entry name" value="BPL_LPL_CATALYTIC"/>
    <property type="match status" value="1"/>
</dbReference>
<dbReference type="GO" id="GO:0009249">
    <property type="term" value="P:protein lipoylation"/>
    <property type="evidence" value="ECO:0007669"/>
    <property type="project" value="UniProtKB-ARBA"/>
</dbReference>
<protein>
    <recommendedName>
        <fullName evidence="3">Bifunctional ligase/repressor BirA</fullName>
    </recommendedName>
    <alternativeName>
        <fullName evidence="3">Biotin--[acetyl-CoA-carboxylase] ligase</fullName>
        <ecNumber evidence="3">6.3.4.15</ecNumber>
    </alternativeName>
    <alternativeName>
        <fullName evidence="3">Biotin--protein ligase</fullName>
    </alternativeName>
    <alternativeName>
        <fullName evidence="3">Biotin-[acetyl-CoA carboxylase] synthetase</fullName>
    </alternativeName>
</protein>
<comment type="function">
    <text evidence="3">Acts both as a biotin--[acetyl-CoA-carboxylase] ligase and a repressor.</text>
</comment>
<feature type="DNA-binding region" description="H-T-H motif" evidence="3">
    <location>
        <begin position="23"/>
        <end position="42"/>
    </location>
</feature>
<dbReference type="AlphaFoldDB" id="A0A7X0HRU4"/>
<dbReference type="PANTHER" id="PTHR12835">
    <property type="entry name" value="BIOTIN PROTEIN LIGASE"/>
    <property type="match status" value="1"/>
</dbReference>
<evidence type="ECO:0000313" key="5">
    <source>
        <dbReference type="EMBL" id="MBB6444677.1"/>
    </source>
</evidence>
<evidence type="ECO:0000313" key="6">
    <source>
        <dbReference type="Proteomes" id="UP000531594"/>
    </source>
</evidence>
<dbReference type="EMBL" id="JACHGK010000003">
    <property type="protein sequence ID" value="MBB6444677.1"/>
    <property type="molecule type" value="Genomic_DNA"/>
</dbReference>
<name>A0A7X0HRU4_9BACI</name>
<dbReference type="Gene3D" id="1.10.10.10">
    <property type="entry name" value="Winged helix-like DNA-binding domain superfamily/Winged helix DNA-binding domain"/>
    <property type="match status" value="1"/>
</dbReference>
<dbReference type="SUPFAM" id="SSF55681">
    <property type="entry name" value="Class II aaRS and biotin synthetases"/>
    <property type="match status" value="1"/>
</dbReference>
<evidence type="ECO:0000256" key="2">
    <source>
        <dbReference type="ARBA" id="ARBA00023267"/>
    </source>
</evidence>
<feature type="binding site" evidence="3">
    <location>
        <position position="189"/>
    </location>
    <ligand>
        <name>biotin</name>
        <dbReference type="ChEBI" id="CHEBI:57586"/>
    </ligand>
</feature>
<feature type="domain" description="BPL/LPL catalytic" evidence="4">
    <location>
        <begin position="71"/>
        <end position="262"/>
    </location>
</feature>
<comment type="caution">
    <text evidence="5">The sequence shown here is derived from an EMBL/GenBank/DDBJ whole genome shotgun (WGS) entry which is preliminary data.</text>
</comment>
<keyword evidence="1 3" id="KW-0436">Ligase</keyword>
<dbReference type="InterPro" id="IPR030855">
    <property type="entry name" value="Bifunct_BirA"/>
</dbReference>
<keyword evidence="2 3" id="KW-0092">Biotin</keyword>
<comment type="caution">
    <text evidence="3">Lacks conserved residue(s) required for the propagation of feature annotation.</text>
</comment>
<keyword evidence="6" id="KW-1185">Reference proteome</keyword>
<dbReference type="GO" id="GO:0005737">
    <property type="term" value="C:cytoplasm"/>
    <property type="evidence" value="ECO:0007669"/>
    <property type="project" value="TreeGrafter"/>
</dbReference>
<dbReference type="Pfam" id="PF02237">
    <property type="entry name" value="BPL_C"/>
    <property type="match status" value="1"/>
</dbReference>
<dbReference type="InterPro" id="IPR036390">
    <property type="entry name" value="WH_DNA-bd_sf"/>
</dbReference>
<keyword evidence="3" id="KW-0547">Nucleotide-binding</keyword>
<keyword evidence="3" id="KW-0805">Transcription regulation</keyword>
<dbReference type="Gene3D" id="3.30.930.10">
    <property type="entry name" value="Bira Bifunctional Protein, Domain 2"/>
    <property type="match status" value="1"/>
</dbReference>
<gene>
    <name evidence="3" type="primary">birA</name>
    <name evidence="5" type="ORF">HNR53_001286</name>
</gene>
<comment type="catalytic activity">
    <reaction evidence="3">
        <text>biotin + L-lysyl-[protein] + ATP = N(6)-biotinyl-L-lysyl-[protein] + AMP + diphosphate + H(+)</text>
        <dbReference type="Rhea" id="RHEA:11756"/>
        <dbReference type="Rhea" id="RHEA-COMP:9752"/>
        <dbReference type="Rhea" id="RHEA-COMP:10505"/>
        <dbReference type="ChEBI" id="CHEBI:15378"/>
        <dbReference type="ChEBI" id="CHEBI:29969"/>
        <dbReference type="ChEBI" id="CHEBI:30616"/>
        <dbReference type="ChEBI" id="CHEBI:33019"/>
        <dbReference type="ChEBI" id="CHEBI:57586"/>
        <dbReference type="ChEBI" id="CHEBI:83144"/>
        <dbReference type="ChEBI" id="CHEBI:456215"/>
        <dbReference type="EC" id="6.3.4.15"/>
    </reaction>
</comment>
<dbReference type="EC" id="6.3.4.15" evidence="3"/>
<comment type="similarity">
    <text evidence="3">Belongs to the biotin--protein ligase family.</text>
</comment>
<keyword evidence="3" id="KW-0067">ATP-binding</keyword>
<dbReference type="GO" id="GO:0003677">
    <property type="term" value="F:DNA binding"/>
    <property type="evidence" value="ECO:0007669"/>
    <property type="project" value="UniProtKB-UniRule"/>
</dbReference>
<dbReference type="Pfam" id="PF03099">
    <property type="entry name" value="BPL_LplA_LipB"/>
    <property type="match status" value="1"/>
</dbReference>
<dbReference type="InterPro" id="IPR036388">
    <property type="entry name" value="WH-like_DNA-bd_sf"/>
</dbReference>
<sequence length="329" mass="36992">MQSELRKRLLEAFTENESEYLSGQYLADLIGCSRTAVWKHIEELRKEGFELEAVRSKGYRIITIPEKITANEIALGLKTTTLGSHIHYEETVDSTQKIALRLSLEGAPEGTTVIAEEQTGGRGRMGRQFYSPKYSGVWMSIILRPKLPPQKAPQLTLITAVAVVQAIEEVTGLNPQIKWPNDILIDGKKVTGILTEMQAESDRIDSVIIGIGLNVNQEIEDYPEELRSIATSLFIESGKKVNRAELTRQLLLNLENLYFLYLKEGFYPIKLLWESYAVSIGKMITARMLQGSLYGKALGITEDGVLLMEDETGKVHQIYSADIELEKRK</sequence>
<dbReference type="Gene3D" id="2.30.30.100">
    <property type="match status" value="1"/>
</dbReference>
<dbReference type="GO" id="GO:0005524">
    <property type="term" value="F:ATP binding"/>
    <property type="evidence" value="ECO:0007669"/>
    <property type="project" value="UniProtKB-UniRule"/>
</dbReference>
<keyword evidence="3" id="KW-0804">Transcription</keyword>
<proteinExistence type="inferred from homology"/>
<dbReference type="Pfam" id="PF08279">
    <property type="entry name" value="HTH_11"/>
    <property type="match status" value="1"/>
</dbReference>
<dbReference type="PANTHER" id="PTHR12835:SF5">
    <property type="entry name" value="BIOTIN--PROTEIN LIGASE"/>
    <property type="match status" value="1"/>
</dbReference>
<dbReference type="GO" id="GO:0004077">
    <property type="term" value="F:biotin--[biotin carboxyl-carrier protein] ligase activity"/>
    <property type="evidence" value="ECO:0007669"/>
    <property type="project" value="UniProtKB-UniRule"/>
</dbReference>
<dbReference type="CDD" id="cd16442">
    <property type="entry name" value="BPL"/>
    <property type="match status" value="1"/>
</dbReference>
<evidence type="ECO:0000256" key="1">
    <source>
        <dbReference type="ARBA" id="ARBA00022598"/>
    </source>
</evidence>
<dbReference type="InterPro" id="IPR004143">
    <property type="entry name" value="BPL_LPL_catalytic"/>
</dbReference>